<comment type="caution">
    <text evidence="1">The sequence shown here is derived from an EMBL/GenBank/DDBJ whole genome shotgun (WGS) entry which is preliminary data.</text>
</comment>
<evidence type="ECO:0000313" key="1">
    <source>
        <dbReference type="EMBL" id="KAK8587809.1"/>
    </source>
</evidence>
<sequence length="77" mass="8777">MLMAIEKMKTIFHIVSVTSPDGKRQLISGIFGVREKKSGKQRENESFETLFSSLFAIIKSSYQILFEIEMLTEVFAA</sequence>
<name>A0ABR2FU74_9ROSI</name>
<gene>
    <name evidence="1" type="ORF">V6N12_022284</name>
</gene>
<accession>A0ABR2FU74</accession>
<proteinExistence type="predicted"/>
<reference evidence="1 2" key="1">
    <citation type="journal article" date="2024" name="G3 (Bethesda)">
        <title>Genome assembly of Hibiscus sabdariffa L. provides insights into metabolisms of medicinal natural products.</title>
        <authorList>
            <person name="Kim T."/>
        </authorList>
    </citation>
    <scope>NUCLEOTIDE SEQUENCE [LARGE SCALE GENOMIC DNA]</scope>
    <source>
        <strain evidence="1">TK-2024</strain>
        <tissue evidence="1">Old leaves</tissue>
    </source>
</reference>
<evidence type="ECO:0000313" key="2">
    <source>
        <dbReference type="Proteomes" id="UP001472677"/>
    </source>
</evidence>
<dbReference type="Proteomes" id="UP001472677">
    <property type="component" value="Unassembled WGS sequence"/>
</dbReference>
<protein>
    <submittedName>
        <fullName evidence="1">Uncharacterized protein</fullName>
    </submittedName>
</protein>
<dbReference type="EMBL" id="JBBPBM010000004">
    <property type="protein sequence ID" value="KAK8587809.1"/>
    <property type="molecule type" value="Genomic_DNA"/>
</dbReference>
<organism evidence="1 2">
    <name type="scientific">Hibiscus sabdariffa</name>
    <name type="common">roselle</name>
    <dbReference type="NCBI Taxonomy" id="183260"/>
    <lineage>
        <taxon>Eukaryota</taxon>
        <taxon>Viridiplantae</taxon>
        <taxon>Streptophyta</taxon>
        <taxon>Embryophyta</taxon>
        <taxon>Tracheophyta</taxon>
        <taxon>Spermatophyta</taxon>
        <taxon>Magnoliopsida</taxon>
        <taxon>eudicotyledons</taxon>
        <taxon>Gunneridae</taxon>
        <taxon>Pentapetalae</taxon>
        <taxon>rosids</taxon>
        <taxon>malvids</taxon>
        <taxon>Malvales</taxon>
        <taxon>Malvaceae</taxon>
        <taxon>Malvoideae</taxon>
        <taxon>Hibiscus</taxon>
    </lineage>
</organism>
<keyword evidence="2" id="KW-1185">Reference proteome</keyword>